<accession>A0A0T9PTN2</accession>
<dbReference type="AlphaFoldDB" id="A0A0T9PTN2"/>
<dbReference type="Proteomes" id="UP000045840">
    <property type="component" value="Unassembled WGS sequence"/>
</dbReference>
<proteinExistence type="predicted"/>
<name>A0A0T9PTN2_9GAMM</name>
<sequence>MRAFSNKDKKIMLSAFGEALLLSTGVSIMVLHEQLEVVFEEMVSTERYFTCALEDISLKSQFTINGKNYVVRRIVDDFSGVVNVYYEAIQ</sequence>
<gene>
    <name evidence="1" type="ORF">ERS008529_02181</name>
</gene>
<evidence type="ECO:0000313" key="2">
    <source>
        <dbReference type="Proteomes" id="UP000045840"/>
    </source>
</evidence>
<evidence type="ECO:0000313" key="1">
    <source>
        <dbReference type="EMBL" id="CNH81012.1"/>
    </source>
</evidence>
<dbReference type="RefSeq" id="WP_049613103.1">
    <property type="nucleotide sequence ID" value="NZ_CQAZ01000017.1"/>
</dbReference>
<reference evidence="2" key="1">
    <citation type="submission" date="2015-03" db="EMBL/GenBank/DDBJ databases">
        <authorList>
            <consortium name="Pathogen Informatics"/>
        </authorList>
    </citation>
    <scope>NUCLEOTIDE SEQUENCE [LARGE SCALE GENOMIC DNA]</scope>
    <source>
        <strain evidence="2">A125KOH2</strain>
    </source>
</reference>
<organism evidence="1 2">
    <name type="scientific">Yersinia pekkanenii</name>
    <dbReference type="NCBI Taxonomy" id="1288385"/>
    <lineage>
        <taxon>Bacteria</taxon>
        <taxon>Pseudomonadati</taxon>
        <taxon>Pseudomonadota</taxon>
        <taxon>Gammaproteobacteria</taxon>
        <taxon>Enterobacterales</taxon>
        <taxon>Yersiniaceae</taxon>
        <taxon>Yersinia</taxon>
    </lineage>
</organism>
<protein>
    <submittedName>
        <fullName evidence="1">Uncharacterized protein</fullName>
    </submittedName>
</protein>
<dbReference type="EMBL" id="CQAZ01000017">
    <property type="protein sequence ID" value="CNH81012.1"/>
    <property type="molecule type" value="Genomic_DNA"/>
</dbReference>